<dbReference type="HOGENOM" id="CLU_3231496_0_0_6"/>
<accession>D4B937</accession>
<dbReference type="Proteomes" id="UP000003880">
    <property type="component" value="Unassembled WGS sequence"/>
</dbReference>
<name>D4B937_9ENTR</name>
<gene>
    <name evidence="1" type="ORF">CIT292_06975</name>
</gene>
<protein>
    <submittedName>
        <fullName evidence="1">Uncharacterized protein</fullName>
    </submittedName>
</protein>
<dbReference type="AlphaFoldDB" id="D4B937"/>
<reference evidence="1 2" key="1">
    <citation type="submission" date="2010-02" db="EMBL/GenBank/DDBJ databases">
        <authorList>
            <person name="Weinstock G."/>
            <person name="Sodergren E."/>
            <person name="Clifton S."/>
            <person name="Fulton L."/>
            <person name="Fulton B."/>
            <person name="Courtney L."/>
            <person name="Fronick C."/>
            <person name="Harrison M."/>
            <person name="Strong C."/>
            <person name="Farmer C."/>
            <person name="Delahaunty K."/>
            <person name="Markovic C."/>
            <person name="Hall O."/>
            <person name="Minx P."/>
            <person name="Tomlinson C."/>
            <person name="Mitreva M."/>
            <person name="Nelson J."/>
            <person name="Hou S."/>
            <person name="Wollam A."/>
            <person name="Pepin K.H."/>
            <person name="Johnson M."/>
            <person name="Bhonagiri V."/>
            <person name="Zhang X."/>
            <person name="Suruliraj S."/>
            <person name="Warren W."/>
            <person name="Chinwalla A."/>
            <person name="Mardis E.R."/>
            <person name="Wilson R.K."/>
        </authorList>
    </citation>
    <scope>NUCLEOTIDE SEQUENCE [LARGE SCALE GENOMIC DNA]</scope>
    <source>
        <strain evidence="1 2">ATCC 29220</strain>
    </source>
</reference>
<evidence type="ECO:0000313" key="1">
    <source>
        <dbReference type="EMBL" id="EFE09699.1"/>
    </source>
</evidence>
<organism evidence="1 2">
    <name type="scientific">Citrobacter youngae ATCC 29220</name>
    <dbReference type="NCBI Taxonomy" id="500640"/>
    <lineage>
        <taxon>Bacteria</taxon>
        <taxon>Pseudomonadati</taxon>
        <taxon>Pseudomonadota</taxon>
        <taxon>Gammaproteobacteria</taxon>
        <taxon>Enterobacterales</taxon>
        <taxon>Enterobacteriaceae</taxon>
        <taxon>Citrobacter</taxon>
        <taxon>Citrobacter freundii complex</taxon>
    </lineage>
</organism>
<comment type="caution">
    <text evidence="1">The sequence shown here is derived from an EMBL/GenBank/DDBJ whole genome shotgun (WGS) entry which is preliminary data.</text>
</comment>
<proteinExistence type="predicted"/>
<dbReference type="EMBL" id="ABWL02000005">
    <property type="protein sequence ID" value="EFE09699.1"/>
    <property type="molecule type" value="Genomic_DNA"/>
</dbReference>
<sequence length="43" mass="5190">MAKYHLTSRSSDILRSFGEQIIHQREREIMRSALFAAQSRRRR</sequence>
<evidence type="ECO:0000313" key="2">
    <source>
        <dbReference type="Proteomes" id="UP000003880"/>
    </source>
</evidence>